<sequence>MPGSLVERLAELPDPRSRHGRQYPLVGLLTLCLVAILAGHTTPAAIAQFGRLRQKRLGHALGFKNGNMPCANTIAGLLRKLDADHLDRIIGAWLEDRHPDGWEHLALDGKRLCGSRDGDVPGTHLLAAYAPQASAVLAQMTVEATTNEHKAALRLLDVLPSLGGTVVTADAMFTHADVCAKVVQKGGDYILYAKGNQSELRRDIETAFAAESGGFSPLGSGTVG</sequence>
<protein>
    <submittedName>
        <fullName evidence="5">ISAs1 family transposase</fullName>
    </submittedName>
</protein>
<accession>A0A2Z3H0F8</accession>
<dbReference type="InterPro" id="IPR047647">
    <property type="entry name" value="ISAs1_transpos"/>
</dbReference>
<dbReference type="EMBL" id="CP025958">
    <property type="protein sequence ID" value="AWM40259.1"/>
    <property type="molecule type" value="Genomic_DNA"/>
</dbReference>
<evidence type="ECO:0000313" key="4">
    <source>
        <dbReference type="EMBL" id="AWM40226.1"/>
    </source>
</evidence>
<dbReference type="NCBIfam" id="NF033564">
    <property type="entry name" value="transpos_ISAs1"/>
    <property type="match status" value="1"/>
</dbReference>
<dbReference type="AlphaFoldDB" id="A0A2Z3H0F8"/>
<dbReference type="GO" id="GO:0004803">
    <property type="term" value="F:transposase activity"/>
    <property type="evidence" value="ECO:0007669"/>
    <property type="project" value="InterPro"/>
</dbReference>
<evidence type="ECO:0000313" key="5">
    <source>
        <dbReference type="EMBL" id="AWM40259.1"/>
    </source>
</evidence>
<organism evidence="5 7">
    <name type="scientific">Gemmata obscuriglobus</name>
    <dbReference type="NCBI Taxonomy" id="114"/>
    <lineage>
        <taxon>Bacteria</taxon>
        <taxon>Pseudomonadati</taxon>
        <taxon>Planctomycetota</taxon>
        <taxon>Planctomycetia</taxon>
        <taxon>Gemmatales</taxon>
        <taxon>Gemmataceae</taxon>
        <taxon>Gemmata</taxon>
    </lineage>
</organism>
<dbReference type="KEGG" id="gog:C1280_26820"/>
<evidence type="ECO:0000313" key="7">
    <source>
        <dbReference type="Proteomes" id="UP000245802"/>
    </source>
</evidence>
<dbReference type="Proteomes" id="UP000245802">
    <property type="component" value="Chromosome"/>
</dbReference>
<feature type="domain" description="Transposase IS4-like" evidence="2">
    <location>
        <begin position="116"/>
        <end position="202"/>
    </location>
</feature>
<keyword evidence="7" id="KW-1185">Reference proteome</keyword>
<keyword evidence="1" id="KW-0472">Membrane</keyword>
<feature type="transmembrane region" description="Helical" evidence="1">
    <location>
        <begin position="25"/>
        <end position="47"/>
    </location>
</feature>
<dbReference type="KEGG" id="gog:C1280_26630"/>
<dbReference type="InterPro" id="IPR051698">
    <property type="entry name" value="Transposase_11-like"/>
</dbReference>
<keyword evidence="1" id="KW-1133">Transmembrane helix</keyword>
<name>A0A2Z3H0F8_9BACT</name>
<dbReference type="KEGG" id="gog:C1280_27790"/>
<proteinExistence type="predicted"/>
<dbReference type="EMBL" id="CP025958">
    <property type="protein sequence ID" value="AWM40411.1"/>
    <property type="molecule type" value="Genomic_DNA"/>
</dbReference>
<dbReference type="PANTHER" id="PTHR30298">
    <property type="entry name" value="H REPEAT-ASSOCIATED PREDICTED TRANSPOSASE"/>
    <property type="match status" value="1"/>
</dbReference>
<dbReference type="OrthoDB" id="264746at2"/>
<evidence type="ECO:0000313" key="6">
    <source>
        <dbReference type="EMBL" id="AWM40411.1"/>
    </source>
</evidence>
<reference evidence="5 7" key="1">
    <citation type="submission" date="2018-01" db="EMBL/GenBank/DDBJ databases">
        <title>G. obscuriglobus.</title>
        <authorList>
            <person name="Franke J."/>
            <person name="Blomberg W."/>
            <person name="Selmecki A."/>
        </authorList>
    </citation>
    <scope>NUCLEOTIDE SEQUENCE [LARGE SCALE GENOMIC DNA]</scope>
    <source>
        <strain evidence="5 7">DSM 5831</strain>
    </source>
</reference>
<dbReference type="RefSeq" id="WP_010034323.1">
    <property type="nucleotide sequence ID" value="NZ_CP025958.1"/>
</dbReference>
<gene>
    <name evidence="4" type="ORF">C1280_26630</name>
    <name evidence="5" type="ORF">C1280_26820</name>
    <name evidence="6" type="ORF">C1280_27790</name>
</gene>
<evidence type="ECO:0000256" key="1">
    <source>
        <dbReference type="SAM" id="Phobius"/>
    </source>
</evidence>
<keyword evidence="1" id="KW-0812">Transmembrane</keyword>
<dbReference type="PANTHER" id="PTHR30298:SF0">
    <property type="entry name" value="PROTEIN YBFL-RELATED"/>
    <property type="match status" value="1"/>
</dbReference>
<dbReference type="Pfam" id="PF01609">
    <property type="entry name" value="DDE_Tnp_1"/>
    <property type="match status" value="1"/>
</dbReference>
<dbReference type="GO" id="GO:0003677">
    <property type="term" value="F:DNA binding"/>
    <property type="evidence" value="ECO:0007669"/>
    <property type="project" value="InterPro"/>
</dbReference>
<dbReference type="InterPro" id="IPR002559">
    <property type="entry name" value="Transposase_11"/>
</dbReference>
<dbReference type="Pfam" id="PF13808">
    <property type="entry name" value="DDE_Tnp_1_assoc"/>
    <property type="match status" value="1"/>
</dbReference>
<dbReference type="EMBL" id="CP025958">
    <property type="protein sequence ID" value="AWM40226.1"/>
    <property type="molecule type" value="Genomic_DNA"/>
</dbReference>
<evidence type="ECO:0000259" key="3">
    <source>
        <dbReference type="Pfam" id="PF13808"/>
    </source>
</evidence>
<evidence type="ECO:0000259" key="2">
    <source>
        <dbReference type="Pfam" id="PF01609"/>
    </source>
</evidence>
<feature type="domain" description="H repeat-associated protein N-terminal" evidence="3">
    <location>
        <begin position="7"/>
        <end position="94"/>
    </location>
</feature>
<dbReference type="InterPro" id="IPR032806">
    <property type="entry name" value="YbfD_N"/>
</dbReference>
<dbReference type="GO" id="GO:0006313">
    <property type="term" value="P:DNA transposition"/>
    <property type="evidence" value="ECO:0007669"/>
    <property type="project" value="InterPro"/>
</dbReference>